<reference evidence="7 8" key="1">
    <citation type="journal article" date="2018" name="Nat. Ecol. Evol.">
        <title>Genomic signatures of mitonuclear coevolution across populations of Tigriopus californicus.</title>
        <authorList>
            <person name="Barreto F.S."/>
            <person name="Watson E.T."/>
            <person name="Lima T.G."/>
            <person name="Willett C.S."/>
            <person name="Edmands S."/>
            <person name="Li W."/>
            <person name="Burton R.S."/>
        </authorList>
    </citation>
    <scope>NUCLEOTIDE SEQUENCE [LARGE SCALE GENOMIC DNA]</scope>
    <source>
        <strain evidence="7 8">San Diego</strain>
    </source>
</reference>
<dbReference type="Gene3D" id="3.40.47.10">
    <property type="match status" value="1"/>
</dbReference>
<dbReference type="Proteomes" id="UP000318571">
    <property type="component" value="Chromosome 10"/>
</dbReference>
<sequence length="1245" mass="136190">MARCLRMGGVAQRGFASIAIKNDVVIVGAARTPMGSFRGSLAAVPAPRLGAASITEALKRANVEASAVEEVYMGNVLSAGLGQAPDRQAALFAGLPPSVTCTLINKVCASGMKAIMCAAQSLSMGGSQVAVAGGFESMSNVPFYLERGQTPYGGIKMADGLVADGLTDVYNKFHMGNCGENTAQKLSITREEQDAYGMESYRRSAKAYAEGLIQPELFDFSVLKGTKPPVIVKEDEEFSKINFDKFTKLPTVFQKQGGTITPGNASTLSDGGAACVLMTAQAAERQKLKPLARILAFADGATVPIDFPIAPRFATDKLLKTMGMNAQEVDLWEINEAFSVVVLANMKLHELDAAKVNIHGGAVSLGHPLGASGARITNHLIYALKPGQRGMFGARKKDKPKRPPGREGGTRPNYGLFAVPDLDEFGNVNEIPDDDTQLEKELQMLMNADSPAKKAKPPKKEQVSTAQLQSMVAECMQDIPSDEEEHVDDGDDELLNELAEFESDDNDDVVFKAQAPSTPRAQLPPVIEPIGIESARKACPDGSCAGEDTLTVIDERIRNYTEAERRAKEAGEAAKCRRFARGLSTLTQLRAKVKAGKPVNVDDIPPSVTIPALRPSNNNMPVSVSVPDQMEEIAEEPICAAPVLEPTPTATPTAALHVPVMRGETSSTPDMMQPQNSDAPDIRQAIRTRREEAKKLALEAKHAGDKLNALNFLKVVQECDSLDLIVSGGDQITAELIPALPVPSTPFNPEPVKPQHNETQREVNPEAKPIPMRQFSRDDPIQMPANLEDIPVDPSQFGAPPAPQNVAEALAQRLEKYRQDESKAKEEGNDSKARRIGRICKQYQDAIRLHKAGKAIPIEDLPTPLGFAPIPMAVKAPPMPSPNPSVPLIADPSRVTAAPSAAVTPGKPNVAPAKRASMSMRDKQIQNLKDRQTQFKKAALEAKKSGQIEQAREYLRQAKGFDKVIDAAESGLPVDMDTLPMAPQGEKPVDMDFEIISREDCQPQNMSGDRQEMFSKLEQDLIAQVKMCEANRKHFKLTGDIASSNKFQQMMEHTKKDLDALRYAFKRGDPVPRFHYEVRSFSKMIANLDLAENELELNVIQGLSYSVPNPKEIYTYCKMEFPYPKERPFSDKTVVVKETNCPEYNYRTIIPVNPKDKSYQRLFKRSSAKVEVWSKGGFLRSDHLIGTAQIKLQPLETHCEIHDGFPLMDGRKVVGGKVEVKIRIRNPVVTKQIEKTQEKWLVVAF</sequence>
<dbReference type="InterPro" id="IPR020615">
    <property type="entry name" value="Thiolase_acyl_enz_int_AS"/>
</dbReference>
<keyword evidence="8" id="KW-1185">Reference proteome</keyword>
<feature type="compositionally biased region" description="Basic residues" evidence="5">
    <location>
        <begin position="394"/>
        <end position="403"/>
    </location>
</feature>
<dbReference type="Pfam" id="PF02803">
    <property type="entry name" value="Thiolase_C"/>
    <property type="match status" value="1"/>
</dbReference>
<dbReference type="FunFam" id="3.40.47.10:FF:000007">
    <property type="entry name" value="acetyl-CoA acetyltransferase, mitochondrial"/>
    <property type="match status" value="1"/>
</dbReference>
<dbReference type="InterPro" id="IPR020616">
    <property type="entry name" value="Thiolase_N"/>
</dbReference>
<feature type="domain" description="C2" evidence="6">
    <location>
        <begin position="1066"/>
        <end position="1205"/>
    </location>
</feature>
<dbReference type="InterPro" id="IPR020613">
    <property type="entry name" value="Thiolase_CS"/>
</dbReference>
<dbReference type="GO" id="GO:0001227">
    <property type="term" value="F:DNA-binding transcription repressor activity, RNA polymerase II-specific"/>
    <property type="evidence" value="ECO:0007669"/>
    <property type="project" value="InterPro"/>
</dbReference>
<evidence type="ECO:0000313" key="7">
    <source>
        <dbReference type="EMBL" id="TRY63934.1"/>
    </source>
</evidence>
<dbReference type="InterPro" id="IPR035892">
    <property type="entry name" value="C2_domain_sf"/>
</dbReference>
<evidence type="ECO:0000256" key="2">
    <source>
        <dbReference type="ARBA" id="ARBA00010982"/>
    </source>
</evidence>
<dbReference type="InterPro" id="IPR002155">
    <property type="entry name" value="Thiolase"/>
</dbReference>
<dbReference type="PROSITE" id="PS00737">
    <property type="entry name" value="THIOLASE_2"/>
    <property type="match status" value="1"/>
</dbReference>
<dbReference type="Pfam" id="PF00108">
    <property type="entry name" value="Thiolase_N"/>
    <property type="match status" value="1"/>
</dbReference>
<dbReference type="PANTHER" id="PTHR13076:SF9">
    <property type="entry name" value="COILED-COIL AND C2 DOMAIN-CONTAINING PROTEIN 1-LIKE"/>
    <property type="match status" value="1"/>
</dbReference>
<comment type="similarity">
    <text evidence="2">Belongs to the thiolase-like superfamily. Thiolase family.</text>
</comment>
<comment type="caution">
    <text evidence="7">The sequence shown here is derived from an EMBL/GenBank/DDBJ whole genome shotgun (WGS) entry which is preliminary data.</text>
</comment>
<feature type="region of interest" description="Disordered" evidence="5">
    <location>
        <begin position="899"/>
        <end position="920"/>
    </location>
</feature>
<dbReference type="PROSITE" id="PS00098">
    <property type="entry name" value="THIOLASE_1"/>
    <property type="match status" value="1"/>
</dbReference>
<evidence type="ECO:0000259" key="6">
    <source>
        <dbReference type="PROSITE" id="PS50004"/>
    </source>
</evidence>
<dbReference type="EMBL" id="VCGU01000458">
    <property type="protein sequence ID" value="TRY63934.1"/>
    <property type="molecule type" value="Genomic_DNA"/>
</dbReference>
<name>A0A553NEQ9_TIGCA</name>
<dbReference type="Pfam" id="PF21528">
    <property type="entry name" value="CC2D1A-B_DM14"/>
    <property type="match status" value="3"/>
</dbReference>
<evidence type="ECO:0000256" key="1">
    <source>
        <dbReference type="ARBA" id="ARBA00010672"/>
    </source>
</evidence>
<dbReference type="SUPFAM" id="SSF53901">
    <property type="entry name" value="Thiolase-like"/>
    <property type="match status" value="2"/>
</dbReference>
<gene>
    <name evidence="7" type="ORF">TCAL_14360</name>
</gene>
<dbReference type="InterPro" id="IPR000008">
    <property type="entry name" value="C2_dom"/>
</dbReference>
<evidence type="ECO:0000313" key="8">
    <source>
        <dbReference type="Proteomes" id="UP000318571"/>
    </source>
</evidence>
<dbReference type="CDD" id="cd00751">
    <property type="entry name" value="thiolase"/>
    <property type="match status" value="1"/>
</dbReference>
<dbReference type="InterPro" id="IPR020617">
    <property type="entry name" value="Thiolase_C"/>
</dbReference>
<dbReference type="Pfam" id="PF00168">
    <property type="entry name" value="C2"/>
    <property type="match status" value="1"/>
</dbReference>
<dbReference type="PANTHER" id="PTHR13076">
    <property type="entry name" value="COILED-COIL AND C2 DOMAIN-CONTAINING PROTEIN 1-LIKE"/>
    <property type="match status" value="1"/>
</dbReference>
<evidence type="ECO:0000256" key="3">
    <source>
        <dbReference type="ARBA" id="ARBA00022679"/>
    </source>
</evidence>
<evidence type="ECO:0000256" key="4">
    <source>
        <dbReference type="ARBA" id="ARBA00023315"/>
    </source>
</evidence>
<dbReference type="GO" id="GO:0016747">
    <property type="term" value="F:acyltransferase activity, transferring groups other than amino-acyl groups"/>
    <property type="evidence" value="ECO:0007669"/>
    <property type="project" value="InterPro"/>
</dbReference>
<dbReference type="InterPro" id="IPR039725">
    <property type="entry name" value="CC2D1A/B"/>
</dbReference>
<dbReference type="InterPro" id="IPR016039">
    <property type="entry name" value="Thiolase-like"/>
</dbReference>
<dbReference type="AlphaFoldDB" id="A0A553NEQ9"/>
<dbReference type="NCBIfam" id="TIGR01930">
    <property type="entry name" value="AcCoA-C-Actrans"/>
    <property type="match status" value="1"/>
</dbReference>
<dbReference type="OMA" id="HQTGRTK"/>
<accession>A0A553NEQ9</accession>
<dbReference type="Gene3D" id="2.60.40.150">
    <property type="entry name" value="C2 domain"/>
    <property type="match status" value="1"/>
</dbReference>
<dbReference type="SMART" id="SM00239">
    <property type="entry name" value="C2"/>
    <property type="match status" value="1"/>
</dbReference>
<comment type="similarity">
    <text evidence="1">Belongs to the CC2D1 family.</text>
</comment>
<evidence type="ECO:0000256" key="5">
    <source>
        <dbReference type="SAM" id="MobiDB-lite"/>
    </source>
</evidence>
<dbReference type="STRING" id="6832.A0A553NEQ9"/>
<dbReference type="SMART" id="SM00685">
    <property type="entry name" value="DM14"/>
    <property type="match status" value="3"/>
</dbReference>
<proteinExistence type="inferred from homology"/>
<protein>
    <recommendedName>
        <fullName evidence="6">C2 domain-containing protein</fullName>
    </recommendedName>
</protein>
<organism evidence="7 8">
    <name type="scientific">Tigriopus californicus</name>
    <name type="common">Marine copepod</name>
    <dbReference type="NCBI Taxonomy" id="6832"/>
    <lineage>
        <taxon>Eukaryota</taxon>
        <taxon>Metazoa</taxon>
        <taxon>Ecdysozoa</taxon>
        <taxon>Arthropoda</taxon>
        <taxon>Crustacea</taxon>
        <taxon>Multicrustacea</taxon>
        <taxon>Hexanauplia</taxon>
        <taxon>Copepoda</taxon>
        <taxon>Harpacticoida</taxon>
        <taxon>Harpacticidae</taxon>
        <taxon>Tigriopus</taxon>
    </lineage>
</organism>
<dbReference type="SUPFAM" id="SSF49562">
    <property type="entry name" value="C2 domain (Calcium/lipid-binding domain, CaLB)"/>
    <property type="match status" value="1"/>
</dbReference>
<dbReference type="InterPro" id="IPR006608">
    <property type="entry name" value="CC2D1A/B_DM14"/>
</dbReference>
<keyword evidence="3" id="KW-0808">Transferase</keyword>
<keyword evidence="4" id="KW-0012">Acyltransferase</keyword>
<feature type="region of interest" description="Disordered" evidence="5">
    <location>
        <begin position="391"/>
        <end position="413"/>
    </location>
</feature>
<dbReference type="PROSITE" id="PS50004">
    <property type="entry name" value="C2"/>
    <property type="match status" value="1"/>
</dbReference>